<dbReference type="InterPro" id="IPR027417">
    <property type="entry name" value="P-loop_NTPase"/>
</dbReference>
<accession>A0A6J7H6I0</accession>
<reference evidence="5" key="1">
    <citation type="submission" date="2020-05" db="EMBL/GenBank/DDBJ databases">
        <authorList>
            <person name="Chiriac C."/>
            <person name="Salcher M."/>
            <person name="Ghai R."/>
            <person name="Kavagutti S V."/>
        </authorList>
    </citation>
    <scope>NUCLEOTIDE SEQUENCE</scope>
</reference>
<evidence type="ECO:0000313" key="4">
    <source>
        <dbReference type="EMBL" id="CAB4657190.1"/>
    </source>
</evidence>
<protein>
    <submittedName>
        <fullName evidence="5">Unannotated protein</fullName>
    </submittedName>
</protein>
<dbReference type="Gene3D" id="3.40.50.300">
    <property type="entry name" value="P-loop containing nucleotide triphosphate hydrolases"/>
    <property type="match status" value="1"/>
</dbReference>
<evidence type="ECO:0000313" key="3">
    <source>
        <dbReference type="EMBL" id="CAB4627806.1"/>
    </source>
</evidence>
<gene>
    <name evidence="3" type="ORF">UFOPK1908_01286</name>
    <name evidence="4" type="ORF">UFOPK2282_00300</name>
    <name evidence="5" type="ORF">UFOPK3576_01381</name>
</gene>
<proteinExistence type="inferred from homology"/>
<dbReference type="EMBL" id="CAEZWR010000022">
    <property type="protein sequence ID" value="CAB4657190.1"/>
    <property type="molecule type" value="Genomic_DNA"/>
</dbReference>
<dbReference type="GO" id="GO:0015937">
    <property type="term" value="P:coenzyme A biosynthetic process"/>
    <property type="evidence" value="ECO:0007669"/>
    <property type="project" value="InterPro"/>
</dbReference>
<dbReference type="NCBIfam" id="TIGR00152">
    <property type="entry name" value="dephospho-CoA kinase"/>
    <property type="match status" value="1"/>
</dbReference>
<dbReference type="HAMAP" id="MF_00376">
    <property type="entry name" value="Dephospho_CoA_kinase"/>
    <property type="match status" value="1"/>
</dbReference>
<dbReference type="EMBL" id="CAEZVB010000077">
    <property type="protein sequence ID" value="CAB4627806.1"/>
    <property type="molecule type" value="Genomic_DNA"/>
</dbReference>
<keyword evidence="1" id="KW-0547">Nucleotide-binding</keyword>
<dbReference type="GO" id="GO:0005524">
    <property type="term" value="F:ATP binding"/>
    <property type="evidence" value="ECO:0007669"/>
    <property type="project" value="UniProtKB-KW"/>
</dbReference>
<keyword evidence="2" id="KW-0067">ATP-binding</keyword>
<dbReference type="PANTHER" id="PTHR10695">
    <property type="entry name" value="DEPHOSPHO-COA KINASE-RELATED"/>
    <property type="match status" value="1"/>
</dbReference>
<sequence>MLRVGLTGGIGSGKSTIAALFREHGAHIIDADQISRDIVEPGAPAIDDLVEAFGPTVKAEDGSLVRPELARIAFQTPELTKQMNDIMFPRIIEETNNRFSAAEAAGVKLVIYDVPLLTELGTGLVEMAIVVDVPVETQITRAVARGLPEDDVRRRIAVQQSREDRLALADFVIDNSSDLSVTQEQVDQIWSLLMPS</sequence>
<evidence type="ECO:0000256" key="2">
    <source>
        <dbReference type="ARBA" id="ARBA00022840"/>
    </source>
</evidence>
<evidence type="ECO:0000313" key="5">
    <source>
        <dbReference type="EMBL" id="CAB4915244.1"/>
    </source>
</evidence>
<dbReference type="CDD" id="cd02022">
    <property type="entry name" value="DPCK"/>
    <property type="match status" value="1"/>
</dbReference>
<organism evidence="5">
    <name type="scientific">freshwater metagenome</name>
    <dbReference type="NCBI Taxonomy" id="449393"/>
    <lineage>
        <taxon>unclassified sequences</taxon>
        <taxon>metagenomes</taxon>
        <taxon>ecological metagenomes</taxon>
    </lineage>
</organism>
<dbReference type="PROSITE" id="PS51219">
    <property type="entry name" value="DPCK"/>
    <property type="match status" value="1"/>
</dbReference>
<name>A0A6J7H6I0_9ZZZZ</name>
<evidence type="ECO:0000256" key="1">
    <source>
        <dbReference type="ARBA" id="ARBA00022741"/>
    </source>
</evidence>
<dbReference type="GO" id="GO:0004140">
    <property type="term" value="F:dephospho-CoA kinase activity"/>
    <property type="evidence" value="ECO:0007669"/>
    <property type="project" value="InterPro"/>
</dbReference>
<dbReference type="Pfam" id="PF01121">
    <property type="entry name" value="CoaE"/>
    <property type="match status" value="1"/>
</dbReference>
<dbReference type="EMBL" id="CAFBMO010000073">
    <property type="protein sequence ID" value="CAB4915244.1"/>
    <property type="molecule type" value="Genomic_DNA"/>
</dbReference>
<dbReference type="AlphaFoldDB" id="A0A6J7H6I0"/>
<dbReference type="SUPFAM" id="SSF52540">
    <property type="entry name" value="P-loop containing nucleoside triphosphate hydrolases"/>
    <property type="match status" value="1"/>
</dbReference>
<dbReference type="InterPro" id="IPR001977">
    <property type="entry name" value="Depp_CoAkinase"/>
</dbReference>
<dbReference type="PANTHER" id="PTHR10695:SF46">
    <property type="entry name" value="BIFUNCTIONAL COENZYME A SYNTHASE-RELATED"/>
    <property type="match status" value="1"/>
</dbReference>